<feature type="transmembrane region" description="Helical" evidence="7">
    <location>
        <begin position="245"/>
        <end position="267"/>
    </location>
</feature>
<dbReference type="InterPro" id="IPR001640">
    <property type="entry name" value="Lgt"/>
</dbReference>
<keyword evidence="6 7" id="KW-0472">Membrane</keyword>
<feature type="binding site" evidence="7">
    <location>
        <position position="147"/>
    </location>
    <ligand>
        <name>a 1,2-diacyl-sn-glycero-3-phospho-(1'-sn-glycerol)</name>
        <dbReference type="ChEBI" id="CHEBI:64716"/>
    </ligand>
</feature>
<feature type="transmembrane region" description="Helical" evidence="7">
    <location>
        <begin position="20"/>
        <end position="47"/>
    </location>
</feature>
<evidence type="ECO:0000256" key="8">
    <source>
        <dbReference type="SAM" id="MobiDB-lite"/>
    </source>
</evidence>
<dbReference type="Proteomes" id="UP000219994">
    <property type="component" value="Unassembled WGS sequence"/>
</dbReference>
<evidence type="ECO:0000256" key="4">
    <source>
        <dbReference type="ARBA" id="ARBA00022692"/>
    </source>
</evidence>
<evidence type="ECO:0000313" key="10">
    <source>
        <dbReference type="Proteomes" id="UP000219994"/>
    </source>
</evidence>
<reference evidence="10" key="1">
    <citation type="submission" date="2017-03" db="EMBL/GenBank/DDBJ databases">
        <authorList>
            <person name="Lund M.B."/>
        </authorList>
    </citation>
    <scope>NUCLEOTIDE SEQUENCE [LARGE SCALE GENOMIC DNA]</scope>
</reference>
<comment type="pathway">
    <text evidence="7">Protein modification; lipoprotein biosynthesis (diacylglyceryl transfer).</text>
</comment>
<feature type="compositionally biased region" description="Polar residues" evidence="8">
    <location>
        <begin position="326"/>
        <end position="335"/>
    </location>
</feature>
<name>A0A2A6FQ16_9MICO</name>
<comment type="similarity">
    <text evidence="1 7">Belongs to the Lgt family.</text>
</comment>
<dbReference type="EC" id="2.5.1.145" evidence="7"/>
<dbReference type="HAMAP" id="MF_01147">
    <property type="entry name" value="Lgt"/>
    <property type="match status" value="1"/>
</dbReference>
<feature type="region of interest" description="Disordered" evidence="8">
    <location>
        <begin position="275"/>
        <end position="335"/>
    </location>
</feature>
<comment type="subcellular location">
    <subcellularLocation>
        <location evidence="7">Cell membrane</location>
        <topology evidence="7">Multi-pass membrane protein</topology>
    </subcellularLocation>
</comment>
<keyword evidence="2 7" id="KW-1003">Cell membrane</keyword>
<evidence type="ECO:0000256" key="3">
    <source>
        <dbReference type="ARBA" id="ARBA00022679"/>
    </source>
</evidence>
<sequence length="335" mass="35832">MAPFSIPSPNYGWQGITIPLPWGGTLSIPTAAICILVGIAIAMIVTGRRLSKRDAEPGVVLDVTVWAVLFGLVGARLYFILTHTGDYLAGQSLWGLFRIADGGFTVYGALIGGVLGVWLGCRLSGLRLTTFLDAAAPGVLIAIGIGRIGNWFEHAMFGTPTDAPWGLVIESSNAAYPKGLPDGTLFQPVFLYELVWNVVGGLLILWLGRRFTLQWGRAFALLLIWFGLGQAYFETIRVDPSGTFLGFRNGVWVAYAITLIGLVLLTLQNRRHAGLEPGPYRPGQERDSGVTDKDAAGVDSDDTESDPAALDGIVDSETTADERPATSPSQPTAQG</sequence>
<accession>A0A2A6FQ16</accession>
<keyword evidence="4 7" id="KW-0812">Transmembrane</keyword>
<organism evidence="9 10">
    <name type="scientific">Candidatus Lumbricidiphila eiseniae</name>
    <dbReference type="NCBI Taxonomy" id="1969409"/>
    <lineage>
        <taxon>Bacteria</taxon>
        <taxon>Bacillati</taxon>
        <taxon>Actinomycetota</taxon>
        <taxon>Actinomycetes</taxon>
        <taxon>Micrococcales</taxon>
        <taxon>Microbacteriaceae</taxon>
        <taxon>Candidatus Lumbricidiphila</taxon>
    </lineage>
</organism>
<evidence type="ECO:0000256" key="6">
    <source>
        <dbReference type="ARBA" id="ARBA00023136"/>
    </source>
</evidence>
<dbReference type="GO" id="GO:0005886">
    <property type="term" value="C:plasma membrane"/>
    <property type="evidence" value="ECO:0007669"/>
    <property type="project" value="UniProtKB-SubCell"/>
</dbReference>
<evidence type="ECO:0000256" key="5">
    <source>
        <dbReference type="ARBA" id="ARBA00022989"/>
    </source>
</evidence>
<feature type="transmembrane region" description="Helical" evidence="7">
    <location>
        <begin position="215"/>
        <end position="233"/>
    </location>
</feature>
<comment type="caution">
    <text evidence="9">The sequence shown here is derived from an EMBL/GenBank/DDBJ whole genome shotgun (WGS) entry which is preliminary data.</text>
</comment>
<dbReference type="AlphaFoldDB" id="A0A2A6FQ16"/>
<evidence type="ECO:0000256" key="1">
    <source>
        <dbReference type="ARBA" id="ARBA00007150"/>
    </source>
</evidence>
<protein>
    <recommendedName>
        <fullName evidence="7">Phosphatidylglycerol--prolipoprotein diacylglyceryl transferase</fullName>
        <ecNumber evidence="7">2.5.1.145</ecNumber>
    </recommendedName>
</protein>
<feature type="transmembrane region" description="Helical" evidence="7">
    <location>
        <begin position="59"/>
        <end position="79"/>
    </location>
</feature>
<feature type="transmembrane region" description="Helical" evidence="7">
    <location>
        <begin position="99"/>
        <end position="119"/>
    </location>
</feature>
<dbReference type="PANTHER" id="PTHR30589">
    <property type="entry name" value="PROLIPOPROTEIN DIACYLGLYCERYL TRANSFERASE"/>
    <property type="match status" value="1"/>
</dbReference>
<comment type="function">
    <text evidence="7">Catalyzes the transfer of the diacylglyceryl group from phosphatidylglycerol to the sulfhydryl group of the N-terminal cysteine of a prolipoprotein, the first step in the formation of mature lipoproteins.</text>
</comment>
<keyword evidence="3 7" id="KW-0808">Transferase</keyword>
<gene>
    <name evidence="7" type="primary">lgt</name>
    <name evidence="9" type="ORF">B5766_09855</name>
</gene>
<comment type="catalytic activity">
    <reaction evidence="7">
        <text>L-cysteinyl-[prolipoprotein] + a 1,2-diacyl-sn-glycero-3-phospho-(1'-sn-glycerol) = an S-1,2-diacyl-sn-glyceryl-L-cysteinyl-[prolipoprotein] + sn-glycerol 1-phosphate + H(+)</text>
        <dbReference type="Rhea" id="RHEA:56712"/>
        <dbReference type="Rhea" id="RHEA-COMP:14679"/>
        <dbReference type="Rhea" id="RHEA-COMP:14680"/>
        <dbReference type="ChEBI" id="CHEBI:15378"/>
        <dbReference type="ChEBI" id="CHEBI:29950"/>
        <dbReference type="ChEBI" id="CHEBI:57685"/>
        <dbReference type="ChEBI" id="CHEBI:64716"/>
        <dbReference type="ChEBI" id="CHEBI:140658"/>
        <dbReference type="EC" id="2.5.1.145"/>
    </reaction>
</comment>
<dbReference type="Pfam" id="PF01790">
    <property type="entry name" value="LGT"/>
    <property type="match status" value="1"/>
</dbReference>
<dbReference type="UniPathway" id="UPA00664"/>
<evidence type="ECO:0000256" key="2">
    <source>
        <dbReference type="ARBA" id="ARBA00022475"/>
    </source>
</evidence>
<feature type="transmembrane region" description="Helical" evidence="7">
    <location>
        <begin position="189"/>
        <end position="208"/>
    </location>
</feature>
<proteinExistence type="inferred from homology"/>
<evidence type="ECO:0000313" key="9">
    <source>
        <dbReference type="EMBL" id="PDQ34768.1"/>
    </source>
</evidence>
<dbReference type="GO" id="GO:0042158">
    <property type="term" value="P:lipoprotein biosynthetic process"/>
    <property type="evidence" value="ECO:0007669"/>
    <property type="project" value="UniProtKB-UniRule"/>
</dbReference>
<evidence type="ECO:0000256" key="7">
    <source>
        <dbReference type="HAMAP-Rule" id="MF_01147"/>
    </source>
</evidence>
<feature type="transmembrane region" description="Helical" evidence="7">
    <location>
        <begin position="131"/>
        <end position="152"/>
    </location>
</feature>
<dbReference type="EMBL" id="NAEP01000046">
    <property type="protein sequence ID" value="PDQ34768.1"/>
    <property type="molecule type" value="Genomic_DNA"/>
</dbReference>
<dbReference type="PANTHER" id="PTHR30589:SF0">
    <property type="entry name" value="PHOSPHATIDYLGLYCEROL--PROLIPOPROTEIN DIACYLGLYCERYL TRANSFERASE"/>
    <property type="match status" value="1"/>
</dbReference>
<feature type="compositionally biased region" description="Basic and acidic residues" evidence="8">
    <location>
        <begin position="283"/>
        <end position="296"/>
    </location>
</feature>
<keyword evidence="5 7" id="KW-1133">Transmembrane helix</keyword>
<dbReference type="GO" id="GO:0008961">
    <property type="term" value="F:phosphatidylglycerol-prolipoprotein diacylglyceryl transferase activity"/>
    <property type="evidence" value="ECO:0007669"/>
    <property type="project" value="UniProtKB-UniRule"/>
</dbReference>